<dbReference type="GO" id="GO:0006508">
    <property type="term" value="P:proteolysis"/>
    <property type="evidence" value="ECO:0007669"/>
    <property type="project" value="UniProtKB-KW"/>
</dbReference>
<dbReference type="Gene3D" id="2.30.42.10">
    <property type="match status" value="1"/>
</dbReference>
<evidence type="ECO:0000313" key="7">
    <source>
        <dbReference type="EMBL" id="QEC74034.1"/>
    </source>
</evidence>
<dbReference type="InterPro" id="IPR036034">
    <property type="entry name" value="PDZ_sf"/>
</dbReference>
<dbReference type="NCBIfam" id="TIGR00225">
    <property type="entry name" value="prc"/>
    <property type="match status" value="1"/>
</dbReference>
<reference evidence="7 8" key="1">
    <citation type="journal article" date="2017" name="Int. J. Syst. Evol. Microbiol.">
        <title>Arachidicoccus ginsenosidivorans sp. nov., with ginsenoside-converting activity isolated from ginseng cultivating soil.</title>
        <authorList>
            <person name="Siddiqi M.Z."/>
            <person name="Aslam Z."/>
            <person name="Im W.T."/>
        </authorList>
    </citation>
    <scope>NUCLEOTIDE SEQUENCE [LARGE SCALE GENOMIC DNA]</scope>
    <source>
        <strain evidence="7 8">Gsoil 809</strain>
    </source>
</reference>
<gene>
    <name evidence="7" type="ORF">FSB73_22540</name>
</gene>
<feature type="domain" description="PDZ" evidence="6">
    <location>
        <begin position="281"/>
        <end position="351"/>
    </location>
</feature>
<dbReference type="Gene3D" id="3.90.226.10">
    <property type="entry name" value="2-enoyl-CoA Hydratase, Chain A, domain 1"/>
    <property type="match status" value="1"/>
</dbReference>
<evidence type="ECO:0000256" key="2">
    <source>
        <dbReference type="ARBA" id="ARBA00022670"/>
    </source>
</evidence>
<sequence length="740" mass="82791">MTLPHKNNNFTNGTLPRRLPRLLTHLGLRLLSGRLPRLSLTLFLSLFLGLLSSVHAQAVVPDSTVSYQDAIIQATINRIDKLHYHPRALDSTYSARVWSNYLNQLDPEHSLFMQADITTFTPYKYIIGRELMQGSSKFFNVVYAVYYKRIKEAENVFKNIISRPITFNEQTTFTVNRKKLPFPNSNERRAEVWKQVIKYAVLKHYMEADSTGSSLTKKQLGLDPALKAASIDFVNKWYSDYFRNAILGSAISNKFALYLNTAVSEIDPHTAYVAPRDKSFEALITKRFYGIGVELGQKGVDLYIKRVMQGGPAYKSGQILENDVIVAVANQKGELQPISGMAPTQVANMIRGEKGTSISLQVAQPGESPRTVNLQRGEVIDTHNKAKSAIIDINGQKLGYVYLPLFYLDPKNDGKGGAGFDVAMEVMKLQENQVDGIIVDLRNNLGGSLPDVVKMCGTFLPPEPAVTYLKDKDTLSGMGFTQNGLVYYTGPLVVLVNENTASASEIFSAAMQDFHRAIIVGTTSTFGKGTAQTVLNMGKLGDPEKGIQNINYGSMRLTEKKFYRVTGVSTQLAGVKPDIVLIDEMLINAPREKNYYSALKSDSIKLPNYTPLKNNYNYKYVVANAEKRISQNPAFNIITRDLKSIGELSKLPQSLNAATFKTQYLKLKAINDKFKKDNQLPQNEYLTIQGAQYQSIRPDQFKPDPRDAKDYQTWIDGLSKDVYLKETVNVLLDVIKSSNH</sequence>
<evidence type="ECO:0000256" key="3">
    <source>
        <dbReference type="ARBA" id="ARBA00022801"/>
    </source>
</evidence>
<dbReference type="InterPro" id="IPR029045">
    <property type="entry name" value="ClpP/crotonase-like_dom_sf"/>
</dbReference>
<evidence type="ECO:0000256" key="4">
    <source>
        <dbReference type="ARBA" id="ARBA00022825"/>
    </source>
</evidence>
<dbReference type="InterPro" id="IPR005151">
    <property type="entry name" value="Tail-specific_protease"/>
</dbReference>
<dbReference type="PROSITE" id="PS50106">
    <property type="entry name" value="PDZ"/>
    <property type="match status" value="1"/>
</dbReference>
<evidence type="ECO:0000313" key="8">
    <source>
        <dbReference type="Proteomes" id="UP000321291"/>
    </source>
</evidence>
<dbReference type="InterPro" id="IPR004447">
    <property type="entry name" value="Peptidase_S41A"/>
</dbReference>
<dbReference type="SUPFAM" id="SSF50156">
    <property type="entry name" value="PDZ domain-like"/>
    <property type="match status" value="1"/>
</dbReference>
<evidence type="ECO:0000256" key="5">
    <source>
        <dbReference type="RuleBase" id="RU004404"/>
    </source>
</evidence>
<dbReference type="CDD" id="cd07560">
    <property type="entry name" value="Peptidase_S41_CPP"/>
    <property type="match status" value="1"/>
</dbReference>
<organism evidence="7 8">
    <name type="scientific">Arachidicoccus ginsenosidivorans</name>
    <dbReference type="NCBI Taxonomy" id="496057"/>
    <lineage>
        <taxon>Bacteria</taxon>
        <taxon>Pseudomonadati</taxon>
        <taxon>Bacteroidota</taxon>
        <taxon>Chitinophagia</taxon>
        <taxon>Chitinophagales</taxon>
        <taxon>Chitinophagaceae</taxon>
        <taxon>Arachidicoccus</taxon>
    </lineage>
</organism>
<dbReference type="Proteomes" id="UP000321291">
    <property type="component" value="Chromosome"/>
</dbReference>
<keyword evidence="4 5" id="KW-0720">Serine protease</keyword>
<proteinExistence type="inferred from homology"/>
<dbReference type="OrthoDB" id="9812068at2"/>
<dbReference type="InterPro" id="IPR040573">
    <property type="entry name" value="TSP_N"/>
</dbReference>
<dbReference type="GO" id="GO:0007165">
    <property type="term" value="P:signal transduction"/>
    <property type="evidence" value="ECO:0007669"/>
    <property type="project" value="TreeGrafter"/>
</dbReference>
<evidence type="ECO:0000256" key="1">
    <source>
        <dbReference type="ARBA" id="ARBA00009179"/>
    </source>
</evidence>
<dbReference type="GO" id="GO:0030288">
    <property type="term" value="C:outer membrane-bounded periplasmic space"/>
    <property type="evidence" value="ECO:0007669"/>
    <property type="project" value="TreeGrafter"/>
</dbReference>
<dbReference type="GO" id="GO:0008236">
    <property type="term" value="F:serine-type peptidase activity"/>
    <property type="evidence" value="ECO:0007669"/>
    <property type="project" value="UniProtKB-KW"/>
</dbReference>
<dbReference type="PANTHER" id="PTHR32060:SF22">
    <property type="entry name" value="CARBOXYL-TERMINAL-PROCESSING PEPTIDASE 3, CHLOROPLASTIC"/>
    <property type="match status" value="1"/>
</dbReference>
<dbReference type="EMBL" id="CP042434">
    <property type="protein sequence ID" value="QEC74034.1"/>
    <property type="molecule type" value="Genomic_DNA"/>
</dbReference>
<dbReference type="CDD" id="cd06782">
    <property type="entry name" value="cpPDZ_CPP-like"/>
    <property type="match status" value="1"/>
</dbReference>
<dbReference type="KEGG" id="agi:FSB73_22540"/>
<dbReference type="Pfam" id="PF11818">
    <property type="entry name" value="DUF3340"/>
    <property type="match status" value="1"/>
</dbReference>
<accession>A0A5B8VQV3</accession>
<dbReference type="GO" id="GO:0004175">
    <property type="term" value="F:endopeptidase activity"/>
    <property type="evidence" value="ECO:0007669"/>
    <property type="project" value="TreeGrafter"/>
</dbReference>
<dbReference type="Pfam" id="PF03572">
    <property type="entry name" value="Peptidase_S41"/>
    <property type="match status" value="1"/>
</dbReference>
<dbReference type="Pfam" id="PF00595">
    <property type="entry name" value="PDZ"/>
    <property type="match status" value="1"/>
</dbReference>
<evidence type="ECO:0000259" key="6">
    <source>
        <dbReference type="PROSITE" id="PS50106"/>
    </source>
</evidence>
<dbReference type="PANTHER" id="PTHR32060">
    <property type="entry name" value="TAIL-SPECIFIC PROTEASE"/>
    <property type="match status" value="1"/>
</dbReference>
<name>A0A5B8VQV3_9BACT</name>
<keyword evidence="8" id="KW-1185">Reference proteome</keyword>
<dbReference type="RefSeq" id="WP_146787602.1">
    <property type="nucleotide sequence ID" value="NZ_CP042434.1"/>
</dbReference>
<keyword evidence="2 5" id="KW-0645">Protease</keyword>
<dbReference type="InterPro" id="IPR001478">
    <property type="entry name" value="PDZ"/>
</dbReference>
<dbReference type="InterPro" id="IPR020992">
    <property type="entry name" value="Tail_Prtase_C"/>
</dbReference>
<dbReference type="Pfam" id="PF17804">
    <property type="entry name" value="TSP_NTD"/>
    <property type="match status" value="1"/>
</dbReference>
<dbReference type="SMART" id="SM00228">
    <property type="entry name" value="PDZ"/>
    <property type="match status" value="1"/>
</dbReference>
<keyword evidence="3 5" id="KW-0378">Hydrolase</keyword>
<protein>
    <recommendedName>
        <fullName evidence="6">PDZ domain-containing protein</fullName>
    </recommendedName>
</protein>
<dbReference type="SMART" id="SM00245">
    <property type="entry name" value="TSPc"/>
    <property type="match status" value="1"/>
</dbReference>
<comment type="similarity">
    <text evidence="1 5">Belongs to the peptidase S41A family.</text>
</comment>
<dbReference type="AlphaFoldDB" id="A0A5B8VQV3"/>
<dbReference type="SUPFAM" id="SSF52096">
    <property type="entry name" value="ClpP/crotonase"/>
    <property type="match status" value="1"/>
</dbReference>